<evidence type="ECO:0000256" key="1">
    <source>
        <dbReference type="ARBA" id="ARBA00022729"/>
    </source>
</evidence>
<evidence type="ECO:0000313" key="4">
    <source>
        <dbReference type="EMBL" id="KOO52878.1"/>
    </source>
</evidence>
<dbReference type="InterPro" id="IPR051558">
    <property type="entry name" value="Metallophosphoesterase_PAP"/>
</dbReference>
<accession>A0A0M0LQ67</accession>
<gene>
    <name evidence="4" type="ORF">Ctob_015924</name>
</gene>
<keyword evidence="5" id="KW-1185">Reference proteome</keyword>
<dbReference type="PANTHER" id="PTHR10161:SF14">
    <property type="entry name" value="TARTRATE-RESISTANT ACID PHOSPHATASE TYPE 5"/>
    <property type="match status" value="1"/>
</dbReference>
<sequence length="278" mass="31248">MVLRSRCAWADEDGIKNEHSTRFRDTFENVFDISNPELNTPFYAIAGNHDHSGNVTAQIAYSKHSSRWKYDDFWYTKSHTVNNVTTQVVMIDTVTIAGMAYKDHVTGMIHKNESHPMQAHLGTQLQWLEETLKSSTADYLWVVGHFPVYSQCEHGPTDEIIKHVLPLMSQYKASGYINGHDHCSGYYFDNHMAFVLTGAGMECCYSPDNLNNKANPGEPWFRMDKGKNQGDGGGFASFSVNSTGTQIRFHMASSGAVQYEPPVIKPRAKRSLLVEQAA</sequence>
<dbReference type="AlphaFoldDB" id="A0A0M0LQ67"/>
<feature type="domain" description="Calcineurin-like phosphoesterase" evidence="3">
    <location>
        <begin position="20"/>
        <end position="183"/>
    </location>
</feature>
<dbReference type="InterPro" id="IPR004843">
    <property type="entry name" value="Calcineurin-like_PHP"/>
</dbReference>
<dbReference type="Proteomes" id="UP000037460">
    <property type="component" value="Unassembled WGS sequence"/>
</dbReference>
<reference evidence="5" key="1">
    <citation type="journal article" date="2015" name="PLoS Genet.">
        <title>Genome Sequence and Transcriptome Analyses of Chrysochromulina tobin: Metabolic Tools for Enhanced Algal Fitness in the Prominent Order Prymnesiales (Haptophyceae).</title>
        <authorList>
            <person name="Hovde B.T."/>
            <person name="Deodato C.R."/>
            <person name="Hunsperger H.M."/>
            <person name="Ryken S.A."/>
            <person name="Yost W."/>
            <person name="Jha R.K."/>
            <person name="Patterson J."/>
            <person name="Monnat R.J. Jr."/>
            <person name="Barlow S.B."/>
            <person name="Starkenburg S.R."/>
            <person name="Cattolico R.A."/>
        </authorList>
    </citation>
    <scope>NUCLEOTIDE SEQUENCE</scope>
    <source>
        <strain evidence="5">CCMP291</strain>
    </source>
</reference>
<dbReference type="PANTHER" id="PTHR10161">
    <property type="entry name" value="TARTRATE-RESISTANT ACID PHOSPHATASE TYPE 5"/>
    <property type="match status" value="1"/>
</dbReference>
<protein>
    <submittedName>
        <fullName evidence="4">Tartrate-resistant acid phosphatase type 5</fullName>
    </submittedName>
</protein>
<dbReference type="Pfam" id="PF00149">
    <property type="entry name" value="Metallophos"/>
    <property type="match status" value="1"/>
</dbReference>
<proteinExistence type="predicted"/>
<dbReference type="EMBL" id="JWZX01000470">
    <property type="protein sequence ID" value="KOO52878.1"/>
    <property type="molecule type" value="Genomic_DNA"/>
</dbReference>
<keyword evidence="1" id="KW-0732">Signal</keyword>
<keyword evidence="2" id="KW-0378">Hydrolase</keyword>
<dbReference type="GO" id="GO:0016787">
    <property type="term" value="F:hydrolase activity"/>
    <property type="evidence" value="ECO:0007669"/>
    <property type="project" value="UniProtKB-KW"/>
</dbReference>
<evidence type="ECO:0000313" key="5">
    <source>
        <dbReference type="Proteomes" id="UP000037460"/>
    </source>
</evidence>
<dbReference type="OrthoDB" id="411211at2759"/>
<organism evidence="4 5">
    <name type="scientific">Chrysochromulina tobinii</name>
    <dbReference type="NCBI Taxonomy" id="1460289"/>
    <lineage>
        <taxon>Eukaryota</taxon>
        <taxon>Haptista</taxon>
        <taxon>Haptophyta</taxon>
        <taxon>Prymnesiophyceae</taxon>
        <taxon>Prymnesiales</taxon>
        <taxon>Chrysochromulinaceae</taxon>
        <taxon>Chrysochromulina</taxon>
    </lineage>
</organism>
<dbReference type="InterPro" id="IPR029052">
    <property type="entry name" value="Metallo-depent_PP-like"/>
</dbReference>
<dbReference type="SUPFAM" id="SSF56300">
    <property type="entry name" value="Metallo-dependent phosphatases"/>
    <property type="match status" value="1"/>
</dbReference>
<evidence type="ECO:0000259" key="3">
    <source>
        <dbReference type="Pfam" id="PF00149"/>
    </source>
</evidence>
<dbReference type="Gene3D" id="3.60.21.10">
    <property type="match status" value="1"/>
</dbReference>
<comment type="caution">
    <text evidence="4">The sequence shown here is derived from an EMBL/GenBank/DDBJ whole genome shotgun (WGS) entry which is preliminary data.</text>
</comment>
<name>A0A0M0LQ67_9EUKA</name>
<evidence type="ECO:0000256" key="2">
    <source>
        <dbReference type="ARBA" id="ARBA00022801"/>
    </source>
</evidence>